<evidence type="ECO:0000256" key="9">
    <source>
        <dbReference type="PROSITE-ProRule" id="PRU00552"/>
    </source>
</evidence>
<evidence type="ECO:0000313" key="17">
    <source>
        <dbReference type="Proteomes" id="UP000019487"/>
    </source>
</evidence>
<dbReference type="EC" id="3.6.4.13" evidence="11"/>
<dbReference type="STRING" id="1432307.W9CIF5"/>
<comment type="similarity">
    <text evidence="10">Belongs to the DEAD box helicase family.</text>
</comment>
<protein>
    <recommendedName>
        <fullName evidence="11">ATP-dependent RNA helicase</fullName>
        <ecNumber evidence="11">3.6.4.13</ecNumber>
    </recommendedName>
</protein>
<evidence type="ECO:0000256" key="7">
    <source>
        <dbReference type="ARBA" id="ARBA00022884"/>
    </source>
</evidence>
<dbReference type="OrthoDB" id="4310724at2759"/>
<dbReference type="Proteomes" id="UP000019487">
    <property type="component" value="Unassembled WGS sequence"/>
</dbReference>
<comment type="subcellular location">
    <subcellularLocation>
        <location evidence="1">Nucleus</location>
        <location evidence="1">Nucleolus</location>
    </subcellularLocation>
</comment>
<feature type="domain" description="Helicase ATP-binding" evidence="13">
    <location>
        <begin position="252"/>
        <end position="452"/>
    </location>
</feature>
<dbReference type="GO" id="GO:0003723">
    <property type="term" value="F:RNA binding"/>
    <property type="evidence" value="ECO:0007669"/>
    <property type="project" value="UniProtKB-UniRule"/>
</dbReference>
<evidence type="ECO:0000256" key="8">
    <source>
        <dbReference type="ARBA" id="ARBA00023242"/>
    </source>
</evidence>
<evidence type="ECO:0000256" key="12">
    <source>
        <dbReference type="SAM" id="MobiDB-lite"/>
    </source>
</evidence>
<name>W9CIF5_SCLBF</name>
<reference evidence="16 17" key="1">
    <citation type="journal article" date="2014" name="Genome Announc.">
        <title>Draft genome sequence of Sclerotinia borealis, a psychrophilic plant pathogenic fungus.</title>
        <authorList>
            <person name="Mardanov A.V."/>
            <person name="Beletsky A.V."/>
            <person name="Kadnikov V.V."/>
            <person name="Ignatov A.N."/>
            <person name="Ravin N.V."/>
        </authorList>
    </citation>
    <scope>NUCLEOTIDE SEQUENCE [LARGE SCALE GENOMIC DNA]</scope>
    <source>
        <strain evidence="17">F-4157</strain>
    </source>
</reference>
<evidence type="ECO:0000256" key="5">
    <source>
        <dbReference type="ARBA" id="ARBA00022806"/>
    </source>
</evidence>
<keyword evidence="3 10" id="KW-0547">Nucleotide-binding</keyword>
<comment type="function">
    <text evidence="11">RNA helicase.</text>
</comment>
<evidence type="ECO:0000256" key="1">
    <source>
        <dbReference type="ARBA" id="ARBA00004604"/>
    </source>
</evidence>
<evidence type="ECO:0000256" key="11">
    <source>
        <dbReference type="RuleBase" id="RU365068"/>
    </source>
</evidence>
<dbReference type="HOGENOM" id="CLU_003041_13_0_1"/>
<evidence type="ECO:0000256" key="10">
    <source>
        <dbReference type="RuleBase" id="RU000492"/>
    </source>
</evidence>
<dbReference type="SUPFAM" id="SSF52540">
    <property type="entry name" value="P-loop containing nucleoside triphosphate hydrolases"/>
    <property type="match status" value="1"/>
</dbReference>
<dbReference type="PROSITE" id="PS00039">
    <property type="entry name" value="DEAD_ATP_HELICASE"/>
    <property type="match status" value="1"/>
</dbReference>
<accession>W9CIF5</accession>
<dbReference type="CDD" id="cd18787">
    <property type="entry name" value="SF2_C_DEAD"/>
    <property type="match status" value="1"/>
</dbReference>
<keyword evidence="8" id="KW-0539">Nucleus</keyword>
<keyword evidence="2" id="KW-0698">rRNA processing</keyword>
<feature type="region of interest" description="Disordered" evidence="12">
    <location>
        <begin position="94"/>
        <end position="199"/>
    </location>
</feature>
<keyword evidence="4 10" id="KW-0378">Hydrolase</keyword>
<keyword evidence="6 10" id="KW-0067">ATP-binding</keyword>
<keyword evidence="7 11" id="KW-0694">RNA-binding</keyword>
<feature type="compositionally biased region" description="Basic and acidic residues" evidence="12">
    <location>
        <begin position="131"/>
        <end position="199"/>
    </location>
</feature>
<dbReference type="GO" id="GO:0006364">
    <property type="term" value="P:rRNA processing"/>
    <property type="evidence" value="ECO:0007669"/>
    <property type="project" value="UniProtKB-KW"/>
</dbReference>
<feature type="compositionally biased region" description="Basic and acidic residues" evidence="12">
    <location>
        <begin position="720"/>
        <end position="729"/>
    </location>
</feature>
<feature type="compositionally biased region" description="Low complexity" evidence="12">
    <location>
        <begin position="39"/>
        <end position="50"/>
    </location>
</feature>
<feature type="region of interest" description="Disordered" evidence="12">
    <location>
        <begin position="1"/>
        <end position="55"/>
    </location>
</feature>
<feature type="compositionally biased region" description="Acidic residues" evidence="12">
    <location>
        <begin position="100"/>
        <end position="118"/>
    </location>
</feature>
<sequence length="787" mass="87211">MDTKMDTKQKKRSHSETNGAQKAPKRQKMSKASKKQKKAAAAAPKKQVAVDSLPWNEVTMPDMFEDAEGFYGLEEVEDVEIIRDGDVVKFVSSKIQAKDDADEEFEGFGDEGEVDGTAETDNTGEVKPISKPKEKSTEKEPQAKKEKIEKKAKPEKKEKKEKPDTNEEEEKPPNKKEKEKKQKQEKSQNQPVDKDAGLKQDPLKNVFQALEEDAAGEVDVSNWEELDLSSNTLSALSKMGFSKPTPIQTEAIPEVLAGHDVVGKASTGSGKTLAFGIPIVEKWLEVYGELDEDELKKSTRPPTALILSPTRELAHQLTEHITALCKNMPTSPYVAAVTGGLSVQKQQRQLAKADIIIGTPGRLWEVISSSNELSAGLKQVRFLVIDEADRLLSDGHFKEAEEILNALDRTHGEEGDDEEDSLPPRQTLVFSATFHKGLQQKLAGKGKQSFKDESQSMEYLLKKLNFREEKPKFVDVNPISQMAANLKEGMVECGGEEKDLYLYSLLLHHPNQRTLIFTNSIHSVRRLTPMLQTLNIPAHSIHSQMIQKARMRSIEKFSRTNNTGSVLVATDVAARGLDIGGVQLVIHYHLPRTADMYVHRSGRTARASASGSSIILCGPEEVVGTRRLVAKVHARNAAHAEDKKSKFYIRSLDIDRRVVSRLKPRVTLAKKIADSAIAKEKKGHDDEWVKNAAEELGVDYDSEEFEALGGGKKGRGTGRRLKEKEARGMSKGEVGAMRAELRELLSQRVNVGVSERYLTSGTVNVNDLLKGAKGEWLGEVEGIGMED</sequence>
<evidence type="ECO:0000256" key="4">
    <source>
        <dbReference type="ARBA" id="ARBA00022801"/>
    </source>
</evidence>
<dbReference type="InterPro" id="IPR014014">
    <property type="entry name" value="RNA_helicase_DEAD_Q_motif"/>
</dbReference>
<comment type="caution">
    <text evidence="16">The sequence shown here is derived from an EMBL/GenBank/DDBJ whole genome shotgun (WGS) entry which is preliminary data.</text>
</comment>
<feature type="domain" description="Helicase C-terminal" evidence="14">
    <location>
        <begin position="485"/>
        <end position="653"/>
    </location>
</feature>
<dbReference type="InterPro" id="IPR027417">
    <property type="entry name" value="P-loop_NTPase"/>
</dbReference>
<dbReference type="PROSITE" id="PS51194">
    <property type="entry name" value="HELICASE_CTER"/>
    <property type="match status" value="1"/>
</dbReference>
<dbReference type="EMBL" id="AYSA01000173">
    <property type="protein sequence ID" value="ESZ95661.1"/>
    <property type="molecule type" value="Genomic_DNA"/>
</dbReference>
<evidence type="ECO:0000259" key="13">
    <source>
        <dbReference type="PROSITE" id="PS51192"/>
    </source>
</evidence>
<evidence type="ECO:0000256" key="6">
    <source>
        <dbReference type="ARBA" id="ARBA00022840"/>
    </source>
</evidence>
<dbReference type="PROSITE" id="PS51195">
    <property type="entry name" value="Q_MOTIF"/>
    <property type="match status" value="1"/>
</dbReference>
<comment type="domain">
    <text evidence="11">The Q motif is unique to and characteristic of the DEAD box family of RNA helicases and controls ATP binding and hydrolysis.</text>
</comment>
<dbReference type="InterPro" id="IPR000629">
    <property type="entry name" value="RNA-helicase_DEAD-box_CS"/>
</dbReference>
<dbReference type="SMART" id="SM00487">
    <property type="entry name" value="DEXDc"/>
    <property type="match status" value="1"/>
</dbReference>
<evidence type="ECO:0000259" key="14">
    <source>
        <dbReference type="PROSITE" id="PS51194"/>
    </source>
</evidence>
<feature type="region of interest" description="Disordered" evidence="12">
    <location>
        <begin position="708"/>
        <end position="729"/>
    </location>
</feature>
<dbReference type="Pfam" id="PF00271">
    <property type="entry name" value="Helicase_C"/>
    <property type="match status" value="1"/>
</dbReference>
<dbReference type="InterPro" id="IPR011545">
    <property type="entry name" value="DEAD/DEAH_box_helicase_dom"/>
</dbReference>
<evidence type="ECO:0000259" key="15">
    <source>
        <dbReference type="PROSITE" id="PS51195"/>
    </source>
</evidence>
<comment type="catalytic activity">
    <reaction evidence="11">
        <text>ATP + H2O = ADP + phosphate + H(+)</text>
        <dbReference type="Rhea" id="RHEA:13065"/>
        <dbReference type="ChEBI" id="CHEBI:15377"/>
        <dbReference type="ChEBI" id="CHEBI:15378"/>
        <dbReference type="ChEBI" id="CHEBI:30616"/>
        <dbReference type="ChEBI" id="CHEBI:43474"/>
        <dbReference type="ChEBI" id="CHEBI:456216"/>
        <dbReference type="EC" id="3.6.4.13"/>
    </reaction>
</comment>
<feature type="short sequence motif" description="Q motif" evidence="9">
    <location>
        <begin position="221"/>
        <end position="249"/>
    </location>
</feature>
<dbReference type="PROSITE" id="PS51192">
    <property type="entry name" value="HELICASE_ATP_BIND_1"/>
    <property type="match status" value="1"/>
</dbReference>
<dbReference type="GO" id="GO:0005730">
    <property type="term" value="C:nucleolus"/>
    <property type="evidence" value="ECO:0007669"/>
    <property type="project" value="UniProtKB-SubCell"/>
</dbReference>
<dbReference type="CDD" id="cd17946">
    <property type="entry name" value="DEADc_DDX24"/>
    <property type="match status" value="1"/>
</dbReference>
<dbReference type="GO" id="GO:0016787">
    <property type="term" value="F:hydrolase activity"/>
    <property type="evidence" value="ECO:0007669"/>
    <property type="project" value="UniProtKB-KW"/>
</dbReference>
<dbReference type="AlphaFoldDB" id="W9CIF5"/>
<dbReference type="GO" id="GO:0005524">
    <property type="term" value="F:ATP binding"/>
    <property type="evidence" value="ECO:0007669"/>
    <property type="project" value="UniProtKB-UniRule"/>
</dbReference>
<dbReference type="GO" id="GO:0003724">
    <property type="term" value="F:RNA helicase activity"/>
    <property type="evidence" value="ECO:0007669"/>
    <property type="project" value="UniProtKB-EC"/>
</dbReference>
<dbReference type="InterPro" id="IPR014001">
    <property type="entry name" value="Helicase_ATP-bd"/>
</dbReference>
<feature type="compositionally biased region" description="Basic residues" evidence="12">
    <location>
        <begin position="23"/>
        <end position="38"/>
    </location>
</feature>
<dbReference type="InterPro" id="IPR001650">
    <property type="entry name" value="Helicase_C-like"/>
</dbReference>
<gene>
    <name evidence="16" type="ORF">SBOR_3962</name>
</gene>
<proteinExistence type="inferred from homology"/>
<dbReference type="Gene3D" id="3.40.50.300">
    <property type="entry name" value="P-loop containing nucleotide triphosphate hydrolases"/>
    <property type="match status" value="2"/>
</dbReference>
<evidence type="ECO:0000256" key="3">
    <source>
        <dbReference type="ARBA" id="ARBA00022741"/>
    </source>
</evidence>
<dbReference type="SMART" id="SM00490">
    <property type="entry name" value="HELICc"/>
    <property type="match status" value="1"/>
</dbReference>
<organism evidence="16 17">
    <name type="scientific">Sclerotinia borealis (strain F-4128)</name>
    <dbReference type="NCBI Taxonomy" id="1432307"/>
    <lineage>
        <taxon>Eukaryota</taxon>
        <taxon>Fungi</taxon>
        <taxon>Dikarya</taxon>
        <taxon>Ascomycota</taxon>
        <taxon>Pezizomycotina</taxon>
        <taxon>Leotiomycetes</taxon>
        <taxon>Helotiales</taxon>
        <taxon>Sclerotiniaceae</taxon>
        <taxon>Sclerotinia</taxon>
    </lineage>
</organism>
<feature type="domain" description="DEAD-box RNA helicase Q" evidence="15">
    <location>
        <begin position="221"/>
        <end position="249"/>
    </location>
</feature>
<keyword evidence="17" id="KW-1185">Reference proteome</keyword>
<dbReference type="PANTHER" id="PTHR24031">
    <property type="entry name" value="RNA HELICASE"/>
    <property type="match status" value="1"/>
</dbReference>
<keyword evidence="5 10" id="KW-0347">Helicase</keyword>
<evidence type="ECO:0000256" key="2">
    <source>
        <dbReference type="ARBA" id="ARBA00022552"/>
    </source>
</evidence>
<evidence type="ECO:0000313" key="16">
    <source>
        <dbReference type="EMBL" id="ESZ95661.1"/>
    </source>
</evidence>
<dbReference type="Pfam" id="PF00270">
    <property type="entry name" value="DEAD"/>
    <property type="match status" value="1"/>
</dbReference>